<gene>
    <name evidence="5" type="ORF">Atai01_71230</name>
</gene>
<dbReference type="InterPro" id="IPR003593">
    <property type="entry name" value="AAA+_ATPase"/>
</dbReference>
<keyword evidence="1" id="KW-0813">Transport</keyword>
<dbReference type="Proteomes" id="UP001165136">
    <property type="component" value="Unassembled WGS sequence"/>
</dbReference>
<dbReference type="InterPro" id="IPR017871">
    <property type="entry name" value="ABC_transporter-like_CS"/>
</dbReference>
<dbReference type="PROSITE" id="PS00211">
    <property type="entry name" value="ABC_TRANSPORTER_1"/>
    <property type="match status" value="1"/>
</dbReference>
<evidence type="ECO:0000256" key="3">
    <source>
        <dbReference type="ARBA" id="ARBA00022840"/>
    </source>
</evidence>
<name>A0A9W6R6V6_9PSEU</name>
<dbReference type="GO" id="GO:0005524">
    <property type="term" value="F:ATP binding"/>
    <property type="evidence" value="ECO:0007669"/>
    <property type="project" value="UniProtKB-KW"/>
</dbReference>
<evidence type="ECO:0000313" key="6">
    <source>
        <dbReference type="Proteomes" id="UP001165136"/>
    </source>
</evidence>
<dbReference type="InterPro" id="IPR003439">
    <property type="entry name" value="ABC_transporter-like_ATP-bd"/>
</dbReference>
<reference evidence="5" key="1">
    <citation type="submission" date="2023-03" db="EMBL/GenBank/DDBJ databases">
        <title>Amycolatopsis taiwanensis NBRC 103393.</title>
        <authorList>
            <person name="Ichikawa N."/>
            <person name="Sato H."/>
            <person name="Tonouchi N."/>
        </authorList>
    </citation>
    <scope>NUCLEOTIDE SEQUENCE</scope>
    <source>
        <strain evidence="5">NBRC 103393</strain>
    </source>
</reference>
<feature type="domain" description="ABC transporter" evidence="4">
    <location>
        <begin position="25"/>
        <end position="254"/>
    </location>
</feature>
<evidence type="ECO:0000313" key="5">
    <source>
        <dbReference type="EMBL" id="GLY70504.1"/>
    </source>
</evidence>
<dbReference type="Gene3D" id="3.40.50.300">
    <property type="entry name" value="P-loop containing nucleotide triphosphate hydrolases"/>
    <property type="match status" value="1"/>
</dbReference>
<dbReference type="PROSITE" id="PS50893">
    <property type="entry name" value="ABC_TRANSPORTER_2"/>
    <property type="match status" value="1"/>
</dbReference>
<keyword evidence="3 5" id="KW-0067">ATP-binding</keyword>
<accession>A0A9W6R6V6</accession>
<dbReference type="AlphaFoldDB" id="A0A9W6R6V6"/>
<dbReference type="InterPro" id="IPR027417">
    <property type="entry name" value="P-loop_NTPase"/>
</dbReference>
<dbReference type="CDD" id="cd03293">
    <property type="entry name" value="ABC_NrtD_SsuB_transporters"/>
    <property type="match status" value="1"/>
</dbReference>
<dbReference type="GO" id="GO:0016887">
    <property type="term" value="F:ATP hydrolysis activity"/>
    <property type="evidence" value="ECO:0007669"/>
    <property type="project" value="InterPro"/>
</dbReference>
<dbReference type="PANTHER" id="PTHR42788:SF13">
    <property type="entry name" value="ALIPHATIC SULFONATES IMPORT ATP-BINDING PROTEIN SSUB"/>
    <property type="match status" value="1"/>
</dbReference>
<evidence type="ECO:0000256" key="2">
    <source>
        <dbReference type="ARBA" id="ARBA00022741"/>
    </source>
</evidence>
<dbReference type="EMBL" id="BSTI01000023">
    <property type="protein sequence ID" value="GLY70504.1"/>
    <property type="molecule type" value="Genomic_DNA"/>
</dbReference>
<dbReference type="Pfam" id="PF00005">
    <property type="entry name" value="ABC_tran"/>
    <property type="match status" value="1"/>
</dbReference>
<protein>
    <submittedName>
        <fullName evidence="5">Nitrate ABC transporter ATP-binding protein</fullName>
    </submittedName>
</protein>
<dbReference type="PANTHER" id="PTHR42788">
    <property type="entry name" value="TAURINE IMPORT ATP-BINDING PROTEIN-RELATED"/>
    <property type="match status" value="1"/>
</dbReference>
<dbReference type="RefSeq" id="WP_245617248.1">
    <property type="nucleotide sequence ID" value="NZ_BSTI01000023.1"/>
</dbReference>
<dbReference type="SUPFAM" id="SSF52540">
    <property type="entry name" value="P-loop containing nucleoside triphosphate hydrolases"/>
    <property type="match status" value="1"/>
</dbReference>
<evidence type="ECO:0000256" key="1">
    <source>
        <dbReference type="ARBA" id="ARBA00022448"/>
    </source>
</evidence>
<dbReference type="InterPro" id="IPR050166">
    <property type="entry name" value="ABC_transporter_ATP-bind"/>
</dbReference>
<dbReference type="SMART" id="SM00382">
    <property type="entry name" value="AAA"/>
    <property type="match status" value="1"/>
</dbReference>
<keyword evidence="6" id="KW-1185">Reference proteome</keyword>
<organism evidence="5 6">
    <name type="scientific">Amycolatopsis taiwanensis</name>
    <dbReference type="NCBI Taxonomy" id="342230"/>
    <lineage>
        <taxon>Bacteria</taxon>
        <taxon>Bacillati</taxon>
        <taxon>Actinomycetota</taxon>
        <taxon>Actinomycetes</taxon>
        <taxon>Pseudonocardiales</taxon>
        <taxon>Pseudonocardiaceae</taxon>
        <taxon>Amycolatopsis</taxon>
    </lineage>
</organism>
<keyword evidence="2" id="KW-0547">Nucleotide-binding</keyword>
<evidence type="ECO:0000259" key="4">
    <source>
        <dbReference type="PROSITE" id="PS50893"/>
    </source>
</evidence>
<comment type="caution">
    <text evidence="5">The sequence shown here is derived from an EMBL/GenBank/DDBJ whole genome shotgun (WGS) entry which is preliminary data.</text>
</comment>
<sequence length="273" mass="30404">MTPIETQQIHARASDAAAGRGGVKIEARGVERVFESKNREVRALGPFDLDIADGEFVCLVGPSGCGKSTFLRMVAGLARPSAGTVRVSVRDTSRPPTAMVFQDYSIYPWRTVLANVRFGLEVQGVSKKEAERRALDSISRLGLAEFTKSYPHELSGGMRQRVSIARALAMEPEILLMDEPFAALDAQMRTILQEELLALWEADRRTVLFVTHSLEEAILLADRVVVMTARPGKLLDDKVIPFDRPRSVAIRQSPEFAALHEELWEHLRREVTP</sequence>
<proteinExistence type="predicted"/>